<dbReference type="Pfam" id="PF11828">
    <property type="entry name" value="DUF3348"/>
    <property type="match status" value="1"/>
</dbReference>
<gene>
    <name evidence="1" type="ORF">DFR41_111120</name>
</gene>
<protein>
    <submittedName>
        <fullName evidence="1">Uncharacterized protein DUF3348</fullName>
    </submittedName>
</protein>
<organism evidence="1 2">
    <name type="scientific">Pseudacidovorax intermedius</name>
    <dbReference type="NCBI Taxonomy" id="433924"/>
    <lineage>
        <taxon>Bacteria</taxon>
        <taxon>Pseudomonadati</taxon>
        <taxon>Pseudomonadota</taxon>
        <taxon>Betaproteobacteria</taxon>
        <taxon>Burkholderiales</taxon>
        <taxon>Comamonadaceae</taxon>
        <taxon>Pseudacidovorax</taxon>
    </lineage>
</organism>
<reference evidence="1 2" key="1">
    <citation type="submission" date="2018-07" db="EMBL/GenBank/DDBJ databases">
        <title>Genomic Encyclopedia of Type Strains, Phase IV (KMG-IV): sequencing the most valuable type-strain genomes for metagenomic binning, comparative biology and taxonomic classification.</title>
        <authorList>
            <person name="Goeker M."/>
        </authorList>
    </citation>
    <scope>NUCLEOTIDE SEQUENCE [LARGE SCALE GENOMIC DNA]</scope>
    <source>
        <strain evidence="1 2">DSM 21352</strain>
    </source>
</reference>
<dbReference type="AlphaFoldDB" id="A0A370F8Z5"/>
<proteinExistence type="predicted"/>
<dbReference type="InterPro" id="IPR021783">
    <property type="entry name" value="DUF3348"/>
</dbReference>
<keyword evidence="2" id="KW-1185">Reference proteome</keyword>
<accession>A0A370F8Z5</accession>
<evidence type="ECO:0000313" key="2">
    <source>
        <dbReference type="Proteomes" id="UP000255265"/>
    </source>
</evidence>
<evidence type="ECO:0000313" key="1">
    <source>
        <dbReference type="EMBL" id="RDI20144.1"/>
    </source>
</evidence>
<comment type="caution">
    <text evidence="1">The sequence shown here is derived from an EMBL/GenBank/DDBJ whole genome shotgun (WGS) entry which is preliminary data.</text>
</comment>
<dbReference type="RefSeq" id="WP_114804364.1">
    <property type="nucleotide sequence ID" value="NZ_QQAV01000011.1"/>
</dbReference>
<dbReference type="EMBL" id="QQAV01000011">
    <property type="protein sequence ID" value="RDI20144.1"/>
    <property type="molecule type" value="Genomic_DNA"/>
</dbReference>
<name>A0A370F8Z5_9BURK</name>
<sequence>MALTTVRTGLTGAALVRLLAGLAGPRAQVRDSRDAFADRLSHWLGWTDAISLSAALERPLPAPSAAGAPSTTDDPWLQEQAEVERVRAVLAHGHAKEAAAAGRSTFEQGIGFSPYRQRYLARQQAMEMAIGLLRERLRAVVAARSPELARLAAVDAVMAQTLGPHEDRLMAGVPPMLEKHFRRLAEAHGPEDESWLEPFRQDLHTVLLAELELRMQPALALLEALRPPGAAAPTVATPGNKDE</sequence>
<dbReference type="OrthoDB" id="5949373at2"/>
<dbReference type="Proteomes" id="UP000255265">
    <property type="component" value="Unassembled WGS sequence"/>
</dbReference>